<protein>
    <recommendedName>
        <fullName evidence="3">SAP domain-containing protein</fullName>
    </recommendedName>
</protein>
<keyword evidence="2" id="KW-1185">Reference proteome</keyword>
<evidence type="ECO:0008006" key="3">
    <source>
        <dbReference type="Google" id="ProtNLM"/>
    </source>
</evidence>
<reference evidence="1 2" key="1">
    <citation type="journal article" date="2020" name="bioRxiv">
        <title>Whole genome comparisons of ergot fungi reveals the divergence and evolution of species within the genus Claviceps are the result of varying mechanisms driving genome evolution and host range expansion.</title>
        <authorList>
            <person name="Wyka S.A."/>
            <person name="Mondo S.J."/>
            <person name="Liu M."/>
            <person name="Dettman J."/>
            <person name="Nalam V."/>
            <person name="Broders K.D."/>
        </authorList>
    </citation>
    <scope>NUCLEOTIDE SEQUENCE [LARGE SCALE GENOMIC DNA]</scope>
    <source>
        <strain evidence="1 2">CCC 1485</strain>
    </source>
</reference>
<name>A0A9P7MEG8_9HYPO</name>
<evidence type="ECO:0000313" key="1">
    <source>
        <dbReference type="EMBL" id="KAG5941782.1"/>
    </source>
</evidence>
<dbReference type="Proteomes" id="UP000706124">
    <property type="component" value="Unassembled WGS sequence"/>
</dbReference>
<dbReference type="OrthoDB" id="4955518at2759"/>
<organism evidence="1 2">
    <name type="scientific">Claviceps pazoutovae</name>
    <dbReference type="NCBI Taxonomy" id="1649127"/>
    <lineage>
        <taxon>Eukaryota</taxon>
        <taxon>Fungi</taxon>
        <taxon>Dikarya</taxon>
        <taxon>Ascomycota</taxon>
        <taxon>Pezizomycotina</taxon>
        <taxon>Sordariomycetes</taxon>
        <taxon>Hypocreomycetidae</taxon>
        <taxon>Hypocreales</taxon>
        <taxon>Clavicipitaceae</taxon>
        <taxon>Claviceps</taxon>
    </lineage>
</organism>
<accession>A0A9P7MEG8</accession>
<dbReference type="EMBL" id="SRPO01000090">
    <property type="protein sequence ID" value="KAG5941782.1"/>
    <property type="molecule type" value="Genomic_DNA"/>
</dbReference>
<sequence>MDSRLTAMDLRIDARFNDVESRLARMASENNTRFTHTDSQLVELRTYMESKFASVDRTFADQNIRMGALHKNAMSRLDNRLPGSSDNDLEPLFNLDTGEKIQDQPTRASLSRMTVAALEKCLYGLGITPEGSKDDKLKQLKKAYGAKTRVYFGS</sequence>
<evidence type="ECO:0000313" key="2">
    <source>
        <dbReference type="Proteomes" id="UP000706124"/>
    </source>
</evidence>
<gene>
    <name evidence="1" type="ORF">E4U60_007718</name>
</gene>
<comment type="caution">
    <text evidence="1">The sequence shown here is derived from an EMBL/GenBank/DDBJ whole genome shotgun (WGS) entry which is preliminary data.</text>
</comment>
<proteinExistence type="predicted"/>
<dbReference type="AlphaFoldDB" id="A0A9P7MEG8"/>